<organism evidence="1">
    <name type="scientific">marine metagenome</name>
    <dbReference type="NCBI Taxonomy" id="408172"/>
    <lineage>
        <taxon>unclassified sequences</taxon>
        <taxon>metagenomes</taxon>
        <taxon>ecological metagenomes</taxon>
    </lineage>
</organism>
<reference evidence="1" key="1">
    <citation type="submission" date="2018-05" db="EMBL/GenBank/DDBJ databases">
        <authorList>
            <person name="Lanie J.A."/>
            <person name="Ng W.-L."/>
            <person name="Kazmierczak K.M."/>
            <person name="Andrzejewski T.M."/>
            <person name="Davidsen T.M."/>
            <person name="Wayne K.J."/>
            <person name="Tettelin H."/>
            <person name="Glass J.I."/>
            <person name="Rusch D."/>
            <person name="Podicherti R."/>
            <person name="Tsui H.-C.T."/>
            <person name="Winkler M.E."/>
        </authorList>
    </citation>
    <scope>NUCLEOTIDE SEQUENCE</scope>
</reference>
<name>A0A382D9U2_9ZZZZ</name>
<proteinExistence type="predicted"/>
<dbReference type="AlphaFoldDB" id="A0A382D9U2"/>
<evidence type="ECO:0000313" key="1">
    <source>
        <dbReference type="EMBL" id="SVB34451.1"/>
    </source>
</evidence>
<sequence>MPHYPSYPDQTQFGCFIASLTESVWFARLGAKADSKTEQIAQGYLPSVDRDNVRIKFVTGWDEAPRAARGVGSGSPLLAVS</sequence>
<accession>A0A382D9U2</accession>
<gene>
    <name evidence="1" type="ORF">METZ01_LOCUS187305</name>
</gene>
<dbReference type="EMBL" id="UINC01038040">
    <property type="protein sequence ID" value="SVB34451.1"/>
    <property type="molecule type" value="Genomic_DNA"/>
</dbReference>
<protein>
    <submittedName>
        <fullName evidence="1">Uncharacterized protein</fullName>
    </submittedName>
</protein>